<protein>
    <submittedName>
        <fullName evidence="1">Uncharacterized protein</fullName>
    </submittedName>
</protein>
<dbReference type="EMBL" id="MU266399">
    <property type="protein sequence ID" value="KAH7925552.1"/>
    <property type="molecule type" value="Genomic_DNA"/>
</dbReference>
<proteinExistence type="predicted"/>
<keyword evidence="2" id="KW-1185">Reference proteome</keyword>
<evidence type="ECO:0000313" key="2">
    <source>
        <dbReference type="Proteomes" id="UP000790709"/>
    </source>
</evidence>
<organism evidence="1 2">
    <name type="scientific">Leucogyrophana mollusca</name>
    <dbReference type="NCBI Taxonomy" id="85980"/>
    <lineage>
        <taxon>Eukaryota</taxon>
        <taxon>Fungi</taxon>
        <taxon>Dikarya</taxon>
        <taxon>Basidiomycota</taxon>
        <taxon>Agaricomycotina</taxon>
        <taxon>Agaricomycetes</taxon>
        <taxon>Agaricomycetidae</taxon>
        <taxon>Boletales</taxon>
        <taxon>Boletales incertae sedis</taxon>
        <taxon>Leucogyrophana</taxon>
    </lineage>
</organism>
<comment type="caution">
    <text evidence="1">The sequence shown here is derived from an EMBL/GenBank/DDBJ whole genome shotgun (WGS) entry which is preliminary data.</text>
</comment>
<accession>A0ACB8BIK7</accession>
<gene>
    <name evidence="1" type="ORF">BV22DRAFT_423143</name>
</gene>
<dbReference type="Proteomes" id="UP000790709">
    <property type="component" value="Unassembled WGS sequence"/>
</dbReference>
<reference evidence="1" key="1">
    <citation type="journal article" date="2021" name="New Phytol.">
        <title>Evolutionary innovations through gain and loss of genes in the ectomycorrhizal Boletales.</title>
        <authorList>
            <person name="Wu G."/>
            <person name="Miyauchi S."/>
            <person name="Morin E."/>
            <person name="Kuo A."/>
            <person name="Drula E."/>
            <person name="Varga T."/>
            <person name="Kohler A."/>
            <person name="Feng B."/>
            <person name="Cao Y."/>
            <person name="Lipzen A."/>
            <person name="Daum C."/>
            <person name="Hundley H."/>
            <person name="Pangilinan J."/>
            <person name="Johnson J."/>
            <person name="Barry K."/>
            <person name="LaButti K."/>
            <person name="Ng V."/>
            <person name="Ahrendt S."/>
            <person name="Min B."/>
            <person name="Choi I.G."/>
            <person name="Park H."/>
            <person name="Plett J.M."/>
            <person name="Magnuson J."/>
            <person name="Spatafora J.W."/>
            <person name="Nagy L.G."/>
            <person name="Henrissat B."/>
            <person name="Grigoriev I.V."/>
            <person name="Yang Z.L."/>
            <person name="Xu J."/>
            <person name="Martin F.M."/>
        </authorList>
    </citation>
    <scope>NUCLEOTIDE SEQUENCE</scope>
    <source>
        <strain evidence="1">KUC20120723A-06</strain>
    </source>
</reference>
<name>A0ACB8BIK7_9AGAM</name>
<evidence type="ECO:0000313" key="1">
    <source>
        <dbReference type="EMBL" id="KAH7925552.1"/>
    </source>
</evidence>
<sequence>MVKSTREDEWLISTPRLVFPVSMPATLLPIHSRRAPIPSNKNKGLILSSTQLEVEFPRPFQTAASPLLQKAYRRLTISRQTPTCTKLTALPTQKLFSPRAPTLASRTLACTGSGMSNVGVSVGPYTTTIFRNIWLRSWGVNPDGSSGAKVICCVTWQSFNHHLGQH</sequence>